<dbReference type="HOGENOM" id="CLU_1517256_0_0_6"/>
<evidence type="ECO:0000313" key="2">
    <source>
        <dbReference type="EMBL" id="ACL71175.1"/>
    </source>
</evidence>
<sequence length="177" mass="19138" precursor="true">MMGNKKQRKGFLGRVLGRLGVGGMAAVFSLVAVVGWAALTVESLTYDPHKNMISLDQKDWGAEVFDAIHDNVIAQGLVRPANACGLGASSCFRCHNGRRAPEPTTDPIAAPWHTDHARVNNSCAGCHSGNPRLMREEMAHQNLISKPLNSPSESCASCHRSASELEGFLDRYLAVQQ</sequence>
<dbReference type="KEGG" id="tgr:Tgr7_0071"/>
<dbReference type="RefSeq" id="WP_012636664.1">
    <property type="nucleotide sequence ID" value="NC_011901.1"/>
</dbReference>
<accession>B8GTB5</accession>
<dbReference type="AlphaFoldDB" id="B8GTB5"/>
<dbReference type="OrthoDB" id="5801293at2"/>
<keyword evidence="1" id="KW-1133">Transmembrane helix</keyword>
<dbReference type="Proteomes" id="UP000002383">
    <property type="component" value="Chromosome"/>
</dbReference>
<evidence type="ECO:0000313" key="3">
    <source>
        <dbReference type="Proteomes" id="UP000002383"/>
    </source>
</evidence>
<dbReference type="SUPFAM" id="SSF48695">
    <property type="entry name" value="Multiheme cytochromes"/>
    <property type="match status" value="1"/>
</dbReference>
<proteinExistence type="predicted"/>
<organism evidence="2 3">
    <name type="scientific">Thioalkalivibrio sulfidiphilus (strain HL-EbGR7)</name>
    <dbReference type="NCBI Taxonomy" id="396588"/>
    <lineage>
        <taxon>Bacteria</taxon>
        <taxon>Pseudomonadati</taxon>
        <taxon>Pseudomonadota</taxon>
        <taxon>Gammaproteobacteria</taxon>
        <taxon>Chromatiales</taxon>
        <taxon>Ectothiorhodospiraceae</taxon>
        <taxon>Thioalkalivibrio</taxon>
    </lineage>
</organism>
<reference evidence="2 3" key="1">
    <citation type="journal article" date="2011" name="Stand. Genomic Sci.">
        <title>Complete genome sequence of 'Thioalkalivibrio sulfidophilus' HL-EbGr7.</title>
        <authorList>
            <person name="Muyzer G."/>
            <person name="Sorokin D.Y."/>
            <person name="Mavromatis K."/>
            <person name="Lapidus A."/>
            <person name="Clum A."/>
            <person name="Ivanova N."/>
            <person name="Pati A."/>
            <person name="d'Haeseleer P."/>
            <person name="Woyke T."/>
            <person name="Kyrpides N.C."/>
        </authorList>
    </citation>
    <scope>NUCLEOTIDE SEQUENCE [LARGE SCALE GENOMIC DNA]</scope>
    <source>
        <strain evidence="2 3">HL-EbGR7</strain>
    </source>
</reference>
<feature type="transmembrane region" description="Helical" evidence="1">
    <location>
        <begin position="21"/>
        <end position="39"/>
    </location>
</feature>
<dbReference type="Gene3D" id="3.90.10.10">
    <property type="entry name" value="Cytochrome C3"/>
    <property type="match status" value="1"/>
</dbReference>
<keyword evidence="3" id="KW-1185">Reference proteome</keyword>
<protein>
    <submittedName>
        <fullName evidence="2">Uncharacterized protein</fullName>
    </submittedName>
</protein>
<evidence type="ECO:0000256" key="1">
    <source>
        <dbReference type="SAM" id="Phobius"/>
    </source>
</evidence>
<dbReference type="EMBL" id="CP001339">
    <property type="protein sequence ID" value="ACL71175.1"/>
    <property type="molecule type" value="Genomic_DNA"/>
</dbReference>
<keyword evidence="1" id="KW-0812">Transmembrane</keyword>
<dbReference type="STRING" id="396588.Tgr7_0071"/>
<dbReference type="InterPro" id="IPR036280">
    <property type="entry name" value="Multihaem_cyt_sf"/>
</dbReference>
<keyword evidence="1" id="KW-0472">Membrane</keyword>
<name>B8GTB5_THISH</name>
<gene>
    <name evidence="2" type="ordered locus">Tgr7_0071</name>
</gene>
<dbReference type="eggNOG" id="ENOG5033GEM">
    <property type="taxonomic scope" value="Bacteria"/>
</dbReference>